<dbReference type="Proteomes" id="UP000442469">
    <property type="component" value="Unassembled WGS sequence"/>
</dbReference>
<dbReference type="EMBL" id="WNZZ01000001">
    <property type="protein sequence ID" value="MUG21057.1"/>
    <property type="molecule type" value="Genomic_DNA"/>
</dbReference>
<accession>A0A6N8EM97</accession>
<dbReference type="AlphaFoldDB" id="A0A6N8EM97"/>
<name>A0A6N8EM97_PAEMA</name>
<dbReference type="RefSeq" id="WP_124332327.1">
    <property type="nucleotide sequence ID" value="NZ_BGML01000004.1"/>
</dbReference>
<protein>
    <submittedName>
        <fullName evidence="2">Uncharacterized protein</fullName>
    </submittedName>
</protein>
<gene>
    <name evidence="2" type="ORF">GNQ08_01240</name>
</gene>
<evidence type="ECO:0000256" key="1">
    <source>
        <dbReference type="SAM" id="MobiDB-lite"/>
    </source>
</evidence>
<comment type="caution">
    <text evidence="2">The sequence shown here is derived from an EMBL/GenBank/DDBJ whole genome shotgun (WGS) entry which is preliminary data.</text>
</comment>
<evidence type="ECO:0000313" key="3">
    <source>
        <dbReference type="Proteomes" id="UP000442469"/>
    </source>
</evidence>
<sequence length="80" mass="8103">MAQPDAARGNPEPAQPGVSRPNGLPDAARRCMAEPGVARATWRSPAQPGATRPNPGCPKQPDNAWGNLAQPGAPDAIGAA</sequence>
<organism evidence="2 3">
    <name type="scientific">Paenibacillus macerans</name>
    <name type="common">Bacillus macerans</name>
    <dbReference type="NCBI Taxonomy" id="44252"/>
    <lineage>
        <taxon>Bacteria</taxon>
        <taxon>Bacillati</taxon>
        <taxon>Bacillota</taxon>
        <taxon>Bacilli</taxon>
        <taxon>Bacillales</taxon>
        <taxon>Paenibacillaceae</taxon>
        <taxon>Paenibacillus</taxon>
    </lineage>
</organism>
<proteinExistence type="predicted"/>
<feature type="region of interest" description="Disordered" evidence="1">
    <location>
        <begin position="1"/>
        <end position="80"/>
    </location>
</feature>
<reference evidence="2 3" key="1">
    <citation type="submission" date="2019-11" db="EMBL/GenBank/DDBJ databases">
        <title>Draft genome sequences of five Paenibacillus species of dairy origin.</title>
        <authorList>
            <person name="Olajide A.M."/>
            <person name="Chen S."/>
            <person name="Lapointe G."/>
        </authorList>
    </citation>
    <scope>NUCLEOTIDE SEQUENCE [LARGE SCALE GENOMIC DNA]</scope>
    <source>
        <strain evidence="2 3">3CT49</strain>
    </source>
</reference>
<evidence type="ECO:0000313" key="2">
    <source>
        <dbReference type="EMBL" id="MUG21057.1"/>
    </source>
</evidence>